<accession>A0A4U5M2X1</accession>
<dbReference type="Proteomes" id="UP000298663">
    <property type="component" value="Unassembled WGS sequence"/>
</dbReference>
<comment type="caution">
    <text evidence="1">The sequence shown here is derived from an EMBL/GenBank/DDBJ whole genome shotgun (WGS) entry which is preliminary data.</text>
</comment>
<evidence type="ECO:0000313" key="2">
    <source>
        <dbReference type="Proteomes" id="UP000298663"/>
    </source>
</evidence>
<proteinExistence type="predicted"/>
<keyword evidence="2" id="KW-1185">Reference proteome</keyword>
<reference evidence="1 2" key="1">
    <citation type="journal article" date="2015" name="Genome Biol.">
        <title>Comparative genomics of Steinernema reveals deeply conserved gene regulatory networks.</title>
        <authorList>
            <person name="Dillman A.R."/>
            <person name="Macchietto M."/>
            <person name="Porter C.F."/>
            <person name="Rogers A."/>
            <person name="Williams B."/>
            <person name="Antoshechkin I."/>
            <person name="Lee M.M."/>
            <person name="Goodwin Z."/>
            <person name="Lu X."/>
            <person name="Lewis E.E."/>
            <person name="Goodrich-Blair H."/>
            <person name="Stock S.P."/>
            <person name="Adams B.J."/>
            <person name="Sternberg P.W."/>
            <person name="Mortazavi A."/>
        </authorList>
    </citation>
    <scope>NUCLEOTIDE SEQUENCE [LARGE SCALE GENOMIC DNA]</scope>
    <source>
        <strain evidence="1 2">ALL</strain>
    </source>
</reference>
<reference evidence="1 2" key="2">
    <citation type="journal article" date="2019" name="G3 (Bethesda)">
        <title>Hybrid Assembly of the Genome of the Entomopathogenic Nematode Steinernema carpocapsae Identifies the X-Chromosome.</title>
        <authorList>
            <person name="Serra L."/>
            <person name="Macchietto M."/>
            <person name="Macias-Munoz A."/>
            <person name="McGill C.J."/>
            <person name="Rodriguez I.M."/>
            <person name="Rodriguez B."/>
            <person name="Murad R."/>
            <person name="Mortazavi A."/>
        </authorList>
    </citation>
    <scope>NUCLEOTIDE SEQUENCE [LARGE SCALE GENOMIC DNA]</scope>
    <source>
        <strain evidence="1 2">ALL</strain>
    </source>
</reference>
<evidence type="ECO:0000313" key="1">
    <source>
        <dbReference type="EMBL" id="TKR63086.1"/>
    </source>
</evidence>
<name>A0A4U5M2X1_STECR</name>
<sequence length="68" mass="7621">MTFCVEVRNTNRYTTQPLKLVVSNLAMTKRSTFSRVFVNLRCLKTDLDGDSETRVNANGATTVTHLLA</sequence>
<gene>
    <name evidence="1" type="ORF">L596_026963</name>
</gene>
<dbReference type="AlphaFoldDB" id="A0A4U5M2X1"/>
<protein>
    <submittedName>
        <fullName evidence="1">Uncharacterized protein</fullName>
    </submittedName>
</protein>
<dbReference type="EMBL" id="AZBU02000010">
    <property type="protein sequence ID" value="TKR63086.1"/>
    <property type="molecule type" value="Genomic_DNA"/>
</dbReference>
<organism evidence="1 2">
    <name type="scientific">Steinernema carpocapsae</name>
    <name type="common">Entomopathogenic nematode</name>
    <dbReference type="NCBI Taxonomy" id="34508"/>
    <lineage>
        <taxon>Eukaryota</taxon>
        <taxon>Metazoa</taxon>
        <taxon>Ecdysozoa</taxon>
        <taxon>Nematoda</taxon>
        <taxon>Chromadorea</taxon>
        <taxon>Rhabditida</taxon>
        <taxon>Tylenchina</taxon>
        <taxon>Panagrolaimomorpha</taxon>
        <taxon>Strongyloidoidea</taxon>
        <taxon>Steinernematidae</taxon>
        <taxon>Steinernema</taxon>
    </lineage>
</organism>